<keyword evidence="8" id="KW-1185">Reference proteome</keyword>
<dbReference type="InterPro" id="IPR045857">
    <property type="entry name" value="O16G_dom_2"/>
</dbReference>
<accession>A0AAD8EPS9</accession>
<dbReference type="InterPro" id="IPR017853">
    <property type="entry name" value="GH"/>
</dbReference>
<evidence type="ECO:0000313" key="7">
    <source>
        <dbReference type="EMBL" id="KAJ9598138.1"/>
    </source>
</evidence>
<reference evidence="7" key="2">
    <citation type="submission" date="2023-05" db="EMBL/GenBank/DDBJ databases">
        <authorList>
            <person name="Fouks B."/>
        </authorList>
    </citation>
    <scope>NUCLEOTIDE SEQUENCE</scope>
    <source>
        <strain evidence="7">Stay&amp;Tobe</strain>
        <tissue evidence="7">Testes</tissue>
    </source>
</reference>
<gene>
    <name evidence="7" type="ORF">L9F63_026758</name>
</gene>
<reference evidence="7" key="1">
    <citation type="journal article" date="2023" name="IScience">
        <title>Live-bearing cockroach genome reveals convergent evolutionary mechanisms linked to viviparity in insects and beyond.</title>
        <authorList>
            <person name="Fouks B."/>
            <person name="Harrison M.C."/>
            <person name="Mikhailova A.A."/>
            <person name="Marchal E."/>
            <person name="English S."/>
            <person name="Carruthers M."/>
            <person name="Jennings E.C."/>
            <person name="Chiamaka E.L."/>
            <person name="Frigard R.A."/>
            <person name="Pippel M."/>
            <person name="Attardo G.M."/>
            <person name="Benoit J.B."/>
            <person name="Bornberg-Bauer E."/>
            <person name="Tobe S.S."/>
        </authorList>
    </citation>
    <scope>NUCLEOTIDE SEQUENCE</scope>
    <source>
        <strain evidence="7">Stay&amp;Tobe</strain>
    </source>
</reference>
<dbReference type="GO" id="GO:0005975">
    <property type="term" value="P:carbohydrate metabolic process"/>
    <property type="evidence" value="ECO:0007669"/>
    <property type="project" value="InterPro"/>
</dbReference>
<dbReference type="EC" id="3.2.1.20" evidence="3"/>
<keyword evidence="5" id="KW-0326">Glycosidase</keyword>
<dbReference type="Gene3D" id="3.90.400.10">
    <property type="entry name" value="Oligo-1,6-glucosidase, Domain 2"/>
    <property type="match status" value="1"/>
</dbReference>
<dbReference type="GO" id="GO:0004558">
    <property type="term" value="F:alpha-1,4-glucosidase activity"/>
    <property type="evidence" value="ECO:0007669"/>
    <property type="project" value="UniProtKB-EC"/>
</dbReference>
<comment type="catalytic activity">
    <reaction evidence="1">
        <text>Hydrolysis of terminal, non-reducing (1-&gt;4)-linked alpha-D-glucose residues with release of alpha-D-glucose.</text>
        <dbReference type="EC" id="3.2.1.20"/>
    </reaction>
</comment>
<keyword evidence="5" id="KW-0378">Hydrolase</keyword>
<sequence>IESRLDYIKELGVGAVWLSPIYKSPMKDFGYDIEDFKDIAPVFGTMEDFRSLSRAMKQEIDIKLLLDFIPNHSSDQHEWFKKSLMKQEPYTDYYVWADAKGVDDDGKPMPPNNWKAVFGGSAWEWKEERQQFYLHQFLKQQPDLNYRNPKILPWSVDVLQFWLDQGVDGILLDHNSVNQTKIMIVETYLPVDKVMDYYGNKTRSIAHFPFNFELITSISHNITAAKVYNIIQTWMEHMPQDAWANWMVGNHDKSRVATRFGPELVDAMNMITMLLPGTPVVYNGEEMGMEDTDISWRDTKDSAGINAGPTKYKLFSRDPERTPMQWNSGKNAGFSTANQTWLPVNPNYVSLNAEAQLAAEWSHIKVFKLLVAARKAEPLVFGAYLHLQKVVKLYCLPKNLKNKEKIKNFEIPGERNLITNPDTYIRINKHMRVKEGHPGYMVVVNFSNKTETVDLTKMAHVPDISTVYVFSITYAHQFSVRSRISNKDVTMPGIGGLVL</sequence>
<feature type="domain" description="Glycosyl hydrolase family 13 catalytic" evidence="6">
    <location>
        <begin position="1"/>
        <end position="321"/>
    </location>
</feature>
<proteinExistence type="inferred from homology"/>
<evidence type="ECO:0000256" key="4">
    <source>
        <dbReference type="ARBA" id="ARBA00023180"/>
    </source>
</evidence>
<comment type="similarity">
    <text evidence="2">Belongs to the glycosyl hydrolase 13 family.</text>
</comment>
<evidence type="ECO:0000313" key="8">
    <source>
        <dbReference type="Proteomes" id="UP001233999"/>
    </source>
</evidence>
<dbReference type="PANTHER" id="PTHR10357:SF179">
    <property type="entry name" value="NEUTRAL AND BASIC AMINO ACID TRANSPORT PROTEIN RBAT"/>
    <property type="match status" value="1"/>
</dbReference>
<dbReference type="Proteomes" id="UP001233999">
    <property type="component" value="Unassembled WGS sequence"/>
</dbReference>
<evidence type="ECO:0000256" key="3">
    <source>
        <dbReference type="ARBA" id="ARBA00012741"/>
    </source>
</evidence>
<feature type="non-terminal residue" evidence="7">
    <location>
        <position position="1"/>
    </location>
</feature>
<dbReference type="PANTHER" id="PTHR10357">
    <property type="entry name" value="ALPHA-AMYLASE FAMILY MEMBER"/>
    <property type="match status" value="1"/>
</dbReference>
<dbReference type="Gene3D" id="3.20.20.80">
    <property type="entry name" value="Glycosidases"/>
    <property type="match status" value="2"/>
</dbReference>
<dbReference type="InterPro" id="IPR006047">
    <property type="entry name" value="GH13_cat_dom"/>
</dbReference>
<organism evidence="7 8">
    <name type="scientific">Diploptera punctata</name>
    <name type="common">Pacific beetle cockroach</name>
    <dbReference type="NCBI Taxonomy" id="6984"/>
    <lineage>
        <taxon>Eukaryota</taxon>
        <taxon>Metazoa</taxon>
        <taxon>Ecdysozoa</taxon>
        <taxon>Arthropoda</taxon>
        <taxon>Hexapoda</taxon>
        <taxon>Insecta</taxon>
        <taxon>Pterygota</taxon>
        <taxon>Neoptera</taxon>
        <taxon>Polyneoptera</taxon>
        <taxon>Dictyoptera</taxon>
        <taxon>Blattodea</taxon>
        <taxon>Blaberoidea</taxon>
        <taxon>Blaberidae</taxon>
        <taxon>Diplopterinae</taxon>
        <taxon>Diploptera</taxon>
    </lineage>
</organism>
<evidence type="ECO:0000259" key="6">
    <source>
        <dbReference type="SMART" id="SM00642"/>
    </source>
</evidence>
<feature type="non-terminal residue" evidence="7">
    <location>
        <position position="499"/>
    </location>
</feature>
<evidence type="ECO:0000256" key="1">
    <source>
        <dbReference type="ARBA" id="ARBA00001657"/>
    </source>
</evidence>
<protein>
    <recommendedName>
        <fullName evidence="3">alpha-glucosidase</fullName>
        <ecNumber evidence="3">3.2.1.20</ecNumber>
    </recommendedName>
</protein>
<name>A0AAD8EPS9_DIPPU</name>
<dbReference type="SMART" id="SM00642">
    <property type="entry name" value="Aamy"/>
    <property type="match status" value="1"/>
</dbReference>
<comment type="caution">
    <text evidence="7">The sequence shown here is derived from an EMBL/GenBank/DDBJ whole genome shotgun (WGS) entry which is preliminary data.</text>
</comment>
<evidence type="ECO:0000256" key="5">
    <source>
        <dbReference type="ARBA" id="ARBA00023295"/>
    </source>
</evidence>
<dbReference type="Pfam" id="PF00128">
    <property type="entry name" value="Alpha-amylase"/>
    <property type="match status" value="2"/>
</dbReference>
<dbReference type="FunFam" id="3.90.400.10:FF:000001">
    <property type="entry name" value="Maltase A3, isoform A"/>
    <property type="match status" value="1"/>
</dbReference>
<dbReference type="SUPFAM" id="SSF51445">
    <property type="entry name" value="(Trans)glycosidases"/>
    <property type="match status" value="1"/>
</dbReference>
<dbReference type="EMBL" id="JASPKZ010001265">
    <property type="protein sequence ID" value="KAJ9598138.1"/>
    <property type="molecule type" value="Genomic_DNA"/>
</dbReference>
<evidence type="ECO:0000256" key="2">
    <source>
        <dbReference type="ARBA" id="ARBA00008061"/>
    </source>
</evidence>
<dbReference type="AlphaFoldDB" id="A0AAD8EPS9"/>
<keyword evidence="4" id="KW-0325">Glycoprotein</keyword>